<dbReference type="Pfam" id="PF03466">
    <property type="entry name" value="LysR_substrate"/>
    <property type="match status" value="1"/>
</dbReference>
<dbReference type="PROSITE" id="PS50931">
    <property type="entry name" value="HTH_LYSR"/>
    <property type="match status" value="1"/>
</dbReference>
<evidence type="ECO:0000256" key="3">
    <source>
        <dbReference type="ARBA" id="ARBA00023125"/>
    </source>
</evidence>
<name>A0A561C326_9BURK</name>
<keyword evidence="2" id="KW-0805">Transcription regulation</keyword>
<reference evidence="7 8" key="1">
    <citation type="submission" date="2019-06" db="EMBL/GenBank/DDBJ databases">
        <title>Sorghum-associated microbial communities from plants grown in Nebraska, USA.</title>
        <authorList>
            <person name="Schachtman D."/>
        </authorList>
    </citation>
    <scope>NUCLEOTIDE SEQUENCE [LARGE SCALE GENOMIC DNA]</scope>
    <source>
        <strain evidence="7 8">T529</strain>
    </source>
</reference>
<dbReference type="GO" id="GO:0003677">
    <property type="term" value="F:DNA binding"/>
    <property type="evidence" value="ECO:0007669"/>
    <property type="project" value="UniProtKB-KW"/>
</dbReference>
<dbReference type="InterPro" id="IPR000847">
    <property type="entry name" value="LysR_HTH_N"/>
</dbReference>
<dbReference type="Proteomes" id="UP000319722">
    <property type="component" value="Unassembled WGS sequence"/>
</dbReference>
<dbReference type="PANTHER" id="PTHR30537:SF5">
    <property type="entry name" value="HTH-TYPE TRANSCRIPTIONAL ACTIVATOR TTDR-RELATED"/>
    <property type="match status" value="1"/>
</dbReference>
<dbReference type="Gene3D" id="1.10.10.10">
    <property type="entry name" value="Winged helix-like DNA-binding domain superfamily/Winged helix DNA-binding domain"/>
    <property type="match status" value="1"/>
</dbReference>
<evidence type="ECO:0000313" key="7">
    <source>
        <dbReference type="EMBL" id="TWD85601.1"/>
    </source>
</evidence>
<evidence type="ECO:0000313" key="8">
    <source>
        <dbReference type="Proteomes" id="UP000319722"/>
    </source>
</evidence>
<dbReference type="CDD" id="cd08422">
    <property type="entry name" value="PBP2_CrgA_like"/>
    <property type="match status" value="1"/>
</dbReference>
<feature type="domain" description="HTH lysR-type" evidence="6">
    <location>
        <begin position="1"/>
        <end position="60"/>
    </location>
</feature>
<dbReference type="RefSeq" id="WP_145744090.1">
    <property type="nucleotide sequence ID" value="NZ_VIVL01000005.1"/>
</dbReference>
<dbReference type="Pfam" id="PF00126">
    <property type="entry name" value="HTH_1"/>
    <property type="match status" value="1"/>
</dbReference>
<keyword evidence="5" id="KW-0175">Coiled coil</keyword>
<dbReference type="InterPro" id="IPR036390">
    <property type="entry name" value="WH_DNA-bd_sf"/>
</dbReference>
<dbReference type="InterPro" id="IPR036388">
    <property type="entry name" value="WH-like_DNA-bd_sf"/>
</dbReference>
<evidence type="ECO:0000256" key="4">
    <source>
        <dbReference type="ARBA" id="ARBA00023163"/>
    </source>
</evidence>
<proteinExistence type="inferred from homology"/>
<organism evidence="7 8">
    <name type="scientific">Variovorax beijingensis</name>
    <dbReference type="NCBI Taxonomy" id="2496117"/>
    <lineage>
        <taxon>Bacteria</taxon>
        <taxon>Pseudomonadati</taxon>
        <taxon>Pseudomonadota</taxon>
        <taxon>Betaproteobacteria</taxon>
        <taxon>Burkholderiales</taxon>
        <taxon>Comamonadaceae</taxon>
        <taxon>Variovorax</taxon>
    </lineage>
</organism>
<keyword evidence="3 7" id="KW-0238">DNA-binding</keyword>
<feature type="coiled-coil region" evidence="5">
    <location>
        <begin position="67"/>
        <end position="94"/>
    </location>
</feature>
<dbReference type="OrthoDB" id="8835791at2"/>
<dbReference type="SUPFAM" id="SSF46785">
    <property type="entry name" value="Winged helix' DNA-binding domain"/>
    <property type="match status" value="1"/>
</dbReference>
<dbReference type="SUPFAM" id="SSF53850">
    <property type="entry name" value="Periplasmic binding protein-like II"/>
    <property type="match status" value="1"/>
</dbReference>
<dbReference type="InterPro" id="IPR005119">
    <property type="entry name" value="LysR_subst-bd"/>
</dbReference>
<keyword evidence="4" id="KW-0804">Transcription</keyword>
<evidence type="ECO:0000256" key="1">
    <source>
        <dbReference type="ARBA" id="ARBA00009437"/>
    </source>
</evidence>
<gene>
    <name evidence="7" type="ORF">FB547_105113</name>
</gene>
<evidence type="ECO:0000259" key="6">
    <source>
        <dbReference type="PROSITE" id="PS50931"/>
    </source>
</evidence>
<dbReference type="EMBL" id="VIVL01000005">
    <property type="protein sequence ID" value="TWD85601.1"/>
    <property type="molecule type" value="Genomic_DNA"/>
</dbReference>
<evidence type="ECO:0000256" key="5">
    <source>
        <dbReference type="SAM" id="Coils"/>
    </source>
</evidence>
<accession>A0A561C326</accession>
<dbReference type="InterPro" id="IPR058163">
    <property type="entry name" value="LysR-type_TF_proteobact-type"/>
</dbReference>
<sequence>MDLLMSDVRLFVKAVEVGGLTQAADALSVPKASASRQLKRLEALVGHTLLHRGAGRFGLTGEGREFLSTAKEVLEAVNQALSRLSDTNEALTGQLRISVPGYLGRELLSSHLSGFMAAHPLLKLTVDVNSDRVDLFREDADVAIRVGLEGCEDLVARRIKRQILVLCAAPWYLERHPVIETVDDLAGHYFLTCGPERQAMEMVVPGLDREYIVRAAGVFRANDPELLLRLACSAGGVALVPLLCAKAAIQSGSLVTVLPSFELMPEEVNLTYLPARRNTRKIRAFVDFISKALEQA</sequence>
<dbReference type="PANTHER" id="PTHR30537">
    <property type="entry name" value="HTH-TYPE TRANSCRIPTIONAL REGULATOR"/>
    <property type="match status" value="1"/>
</dbReference>
<comment type="caution">
    <text evidence="7">The sequence shown here is derived from an EMBL/GenBank/DDBJ whole genome shotgun (WGS) entry which is preliminary data.</text>
</comment>
<evidence type="ECO:0000256" key="2">
    <source>
        <dbReference type="ARBA" id="ARBA00023015"/>
    </source>
</evidence>
<comment type="similarity">
    <text evidence="1">Belongs to the LysR transcriptional regulatory family.</text>
</comment>
<dbReference type="Gene3D" id="3.40.190.290">
    <property type="match status" value="1"/>
</dbReference>
<protein>
    <submittedName>
        <fullName evidence="7">DNA-binding transcriptional LysR family regulator</fullName>
    </submittedName>
</protein>
<dbReference type="AlphaFoldDB" id="A0A561C326"/>
<dbReference type="GO" id="GO:0003700">
    <property type="term" value="F:DNA-binding transcription factor activity"/>
    <property type="evidence" value="ECO:0007669"/>
    <property type="project" value="InterPro"/>
</dbReference>